<gene>
    <name evidence="2" type="ORF">FOZ60_007501</name>
</gene>
<dbReference type="EMBL" id="JABANP010000003">
    <property type="protein sequence ID" value="KAF4697415.1"/>
    <property type="molecule type" value="Genomic_DNA"/>
</dbReference>
<organism evidence="2 3">
    <name type="scientific">Perkinsus olseni</name>
    <name type="common">Perkinsus atlanticus</name>
    <dbReference type="NCBI Taxonomy" id="32597"/>
    <lineage>
        <taxon>Eukaryota</taxon>
        <taxon>Sar</taxon>
        <taxon>Alveolata</taxon>
        <taxon>Perkinsozoa</taxon>
        <taxon>Perkinsea</taxon>
        <taxon>Perkinsida</taxon>
        <taxon>Perkinsidae</taxon>
        <taxon>Perkinsus</taxon>
    </lineage>
</organism>
<dbReference type="Proteomes" id="UP000541610">
    <property type="component" value="Unassembled WGS sequence"/>
</dbReference>
<reference evidence="2 3" key="1">
    <citation type="submission" date="2020-04" db="EMBL/GenBank/DDBJ databases">
        <title>Perkinsus olseni comparative genomics.</title>
        <authorList>
            <person name="Bogema D.R."/>
        </authorList>
    </citation>
    <scope>NUCLEOTIDE SEQUENCE [LARGE SCALE GENOMIC DNA]</scope>
    <source>
        <strain evidence="2">00978-12</strain>
    </source>
</reference>
<evidence type="ECO:0000313" key="3">
    <source>
        <dbReference type="Proteomes" id="UP000541610"/>
    </source>
</evidence>
<evidence type="ECO:0000256" key="1">
    <source>
        <dbReference type="SAM" id="MobiDB-lite"/>
    </source>
</evidence>
<sequence>MDIAMELREERIAEEAESLELNDEVVEETAEETPADESEQEQQVEAAVLEEREEAPDTEEGRDEEEGEVEVDTAAAPVESDPNSNYWFKEPATYDFRLGRAMPQTLAFAGALLAGRTAQRPHAFEDFTKCLSRIRVLDDIEEGNLLSDTDSDGRDDAWELPLCSREEALATFGLEGAFALADVAEEACAEVGRVEQARCIIKERLRRLGEELMGSTMAASPLLGMVGGPLVEGGGSSLYHLVQRINALSRPGVVAADVTRFMQDAAKSLGTTQRLDRPGYAHLGSILQFSSRFAQPEDSAVLVRCSLPHLEAGLVAADDTVIASILNSVSKAPGIEPGLASSAGETVRASGILETGRIVAVITAMRALTRLGYDDQKGQLYPRVKELILSRVDDLCPEDLCSALHVFTGHKRYTAGDALLGRIEKRLLDCPEVLSSRPCGAY</sequence>
<feature type="compositionally biased region" description="Acidic residues" evidence="1">
    <location>
        <begin position="15"/>
        <end position="42"/>
    </location>
</feature>
<comment type="caution">
    <text evidence="2">The sequence shown here is derived from an EMBL/GenBank/DDBJ whole genome shotgun (WGS) entry which is preliminary data.</text>
</comment>
<feature type="region of interest" description="Disordered" evidence="1">
    <location>
        <begin position="1"/>
        <end position="84"/>
    </location>
</feature>
<protein>
    <submittedName>
        <fullName evidence="2">Uncharacterized protein</fullName>
    </submittedName>
</protein>
<feature type="compositionally biased region" description="Acidic residues" evidence="1">
    <location>
        <begin position="51"/>
        <end position="71"/>
    </location>
</feature>
<proteinExistence type="predicted"/>
<dbReference type="AlphaFoldDB" id="A0A7J6PMQ3"/>
<accession>A0A7J6PMQ3</accession>
<feature type="compositionally biased region" description="Basic and acidic residues" evidence="1">
    <location>
        <begin position="1"/>
        <end position="14"/>
    </location>
</feature>
<evidence type="ECO:0000313" key="2">
    <source>
        <dbReference type="EMBL" id="KAF4697415.1"/>
    </source>
</evidence>
<name>A0A7J6PMQ3_PEROL</name>